<comment type="caution">
    <text evidence="6">The sequence shown here is derived from an EMBL/GenBank/DDBJ whole genome shotgun (WGS) entry which is preliminary data.</text>
</comment>
<dbReference type="EMBL" id="MCOG01000257">
    <property type="protein sequence ID" value="ORY21873.1"/>
    <property type="molecule type" value="Genomic_DNA"/>
</dbReference>
<reference evidence="6 7" key="1">
    <citation type="submission" date="2016-08" db="EMBL/GenBank/DDBJ databases">
        <title>A Parts List for Fungal Cellulosomes Revealed by Comparative Genomics.</title>
        <authorList>
            <consortium name="DOE Joint Genome Institute"/>
            <person name="Haitjema C.H."/>
            <person name="Gilmore S.P."/>
            <person name="Henske J.K."/>
            <person name="Solomon K.V."/>
            <person name="De Groot R."/>
            <person name="Kuo A."/>
            <person name="Mondo S.J."/>
            <person name="Salamov A.A."/>
            <person name="Labutti K."/>
            <person name="Zhao Z."/>
            <person name="Chiniquy J."/>
            <person name="Barry K."/>
            <person name="Brewer H.M."/>
            <person name="Purvine S.O."/>
            <person name="Wright A.T."/>
            <person name="Boxma B."/>
            <person name="Van Alen T."/>
            <person name="Hackstein J.H."/>
            <person name="Baker S.E."/>
            <person name="Grigoriev I.V."/>
            <person name="O'Malley M.A."/>
        </authorList>
    </citation>
    <scope>NUCLEOTIDE SEQUENCE [LARGE SCALE GENOMIC DNA]</scope>
    <source>
        <strain evidence="6 7">G1</strain>
    </source>
</reference>
<dbReference type="PROSITE" id="PS50102">
    <property type="entry name" value="RRM"/>
    <property type="match status" value="2"/>
</dbReference>
<evidence type="ECO:0000259" key="5">
    <source>
        <dbReference type="PROSITE" id="PS50102"/>
    </source>
</evidence>
<dbReference type="InterPro" id="IPR000504">
    <property type="entry name" value="RRM_dom"/>
</dbReference>
<evidence type="ECO:0000256" key="4">
    <source>
        <dbReference type="SAM" id="MobiDB-lite"/>
    </source>
</evidence>
<dbReference type="InterPro" id="IPR012677">
    <property type="entry name" value="Nucleotide-bd_a/b_plait_sf"/>
</dbReference>
<proteinExistence type="predicted"/>
<dbReference type="GO" id="GO:0003723">
    <property type="term" value="F:RNA binding"/>
    <property type="evidence" value="ECO:0007669"/>
    <property type="project" value="UniProtKB-UniRule"/>
</dbReference>
<evidence type="ECO:0000256" key="1">
    <source>
        <dbReference type="ARBA" id="ARBA00022737"/>
    </source>
</evidence>
<dbReference type="PANTHER" id="PTHR24012">
    <property type="entry name" value="RNA BINDING PROTEIN"/>
    <property type="match status" value="1"/>
</dbReference>
<evidence type="ECO:0000256" key="3">
    <source>
        <dbReference type="PROSITE-ProRule" id="PRU00176"/>
    </source>
</evidence>
<accession>A0A1Y2AH15</accession>
<keyword evidence="2 3" id="KW-0694">RNA-binding</keyword>
<dbReference type="SUPFAM" id="SSF54928">
    <property type="entry name" value="RNA-binding domain, RBD"/>
    <property type="match status" value="2"/>
</dbReference>
<dbReference type="InterPro" id="IPR035979">
    <property type="entry name" value="RBD_domain_sf"/>
</dbReference>
<dbReference type="Gene3D" id="3.30.70.330">
    <property type="match status" value="2"/>
</dbReference>
<dbReference type="Proteomes" id="UP000193920">
    <property type="component" value="Unassembled WGS sequence"/>
</dbReference>
<feature type="compositionally biased region" description="Polar residues" evidence="4">
    <location>
        <begin position="104"/>
        <end position="133"/>
    </location>
</feature>
<keyword evidence="1" id="KW-0677">Repeat</keyword>
<dbReference type="AlphaFoldDB" id="A0A1Y2AH15"/>
<evidence type="ECO:0000256" key="2">
    <source>
        <dbReference type="ARBA" id="ARBA00022884"/>
    </source>
</evidence>
<protein>
    <recommendedName>
        <fullName evidence="5">RRM domain-containing protein</fullName>
    </recommendedName>
</protein>
<dbReference type="OrthoDB" id="271725at2759"/>
<evidence type="ECO:0000313" key="6">
    <source>
        <dbReference type="EMBL" id="ORY21873.1"/>
    </source>
</evidence>
<sequence length="440" mass="49314">MGITSQPKIDGSNVNGMFTNDNNIVVKDGQNLSSPVMYYNYNGFIPYPYIPIQTTAEGSFYQSVQTQVPRSVNPVQTSTSNQIFSSPHPTPITPAMIPMNKIPSNNSNATPTNEMVPSSGQNVLPTPSSNLPTSAVPPQMATMSTMPRIPYFPPPLSPSPLPMMPSNFNVAQPYSSPNHGFAPLVPTMNPGPGPMNGHHMHFNNKNHHHSIPNIGPNSQNNKNNQTTNNLYIKGLKPEINDESLQELCNKWGTIVSSKAIIDNKTNKCKGYGFVKYETEEQAKLAMSELNKLDYQVSFAKESFSTRLKNLQDMVSTNVYMSNLPLDMDEQKFLELFQPYKVVSSIILYDETGSSRGIGLARLENREEAQMIIDKYANKILPGGKKPLQVRFADNEAQKKLKGQTIHKKNYRNQNYNNPHQRNNTQYYNQYRGMNNFGPRK</sequence>
<name>A0A1Y2AH15_9FUNG</name>
<organism evidence="6 7">
    <name type="scientific">Neocallimastix californiae</name>
    <dbReference type="NCBI Taxonomy" id="1754190"/>
    <lineage>
        <taxon>Eukaryota</taxon>
        <taxon>Fungi</taxon>
        <taxon>Fungi incertae sedis</taxon>
        <taxon>Chytridiomycota</taxon>
        <taxon>Chytridiomycota incertae sedis</taxon>
        <taxon>Neocallimastigomycetes</taxon>
        <taxon>Neocallimastigales</taxon>
        <taxon>Neocallimastigaceae</taxon>
        <taxon>Neocallimastix</taxon>
    </lineage>
</organism>
<feature type="domain" description="RRM" evidence="5">
    <location>
        <begin position="316"/>
        <end position="394"/>
    </location>
</feature>
<feature type="region of interest" description="Disordered" evidence="4">
    <location>
        <begin position="104"/>
        <end position="134"/>
    </location>
</feature>
<evidence type="ECO:0000313" key="7">
    <source>
        <dbReference type="Proteomes" id="UP000193920"/>
    </source>
</evidence>
<keyword evidence="7" id="KW-1185">Reference proteome</keyword>
<dbReference type="SMART" id="SM00360">
    <property type="entry name" value="RRM"/>
    <property type="match status" value="2"/>
</dbReference>
<dbReference type="Pfam" id="PF00076">
    <property type="entry name" value="RRM_1"/>
    <property type="match status" value="2"/>
</dbReference>
<feature type="domain" description="RRM" evidence="5">
    <location>
        <begin position="228"/>
        <end position="301"/>
    </location>
</feature>
<gene>
    <name evidence="6" type="ORF">LY90DRAFT_515837</name>
</gene>